<feature type="transmembrane region" description="Helical" evidence="6">
    <location>
        <begin position="608"/>
        <end position="627"/>
    </location>
</feature>
<comment type="caution">
    <text evidence="8">The sequence shown here is derived from an EMBL/GenBank/DDBJ whole genome shotgun (WGS) entry which is preliminary data.</text>
</comment>
<reference evidence="8 9" key="1">
    <citation type="journal article" date="2020" name="bioRxiv">
        <title>A chromosome-scale genome assembly for the Fusarium oxysporum strain Fo5176 to establish a model Arabidopsis-fungal pathosystem.</title>
        <authorList>
            <person name="Fokkens L."/>
            <person name="Guo L."/>
            <person name="Dora S."/>
            <person name="Wang B."/>
            <person name="Ye K."/>
            <person name="Sanchez-Rodriguez C."/>
            <person name="Croll D."/>
        </authorList>
    </citation>
    <scope>NUCLEOTIDE SEQUENCE [LARGE SCALE GENOMIC DNA]</scope>
    <source>
        <strain evidence="8 9">Fo5176</strain>
    </source>
</reference>
<protein>
    <recommendedName>
        <fullName evidence="7">HAT C-terminal dimerisation domain-containing protein</fullName>
    </recommendedName>
</protein>
<feature type="transmembrane region" description="Helical" evidence="6">
    <location>
        <begin position="808"/>
        <end position="832"/>
    </location>
</feature>
<feature type="transmembrane region" description="Helical" evidence="6">
    <location>
        <begin position="908"/>
        <end position="930"/>
    </location>
</feature>
<dbReference type="GO" id="GO:0016020">
    <property type="term" value="C:membrane"/>
    <property type="evidence" value="ECO:0007669"/>
    <property type="project" value="UniProtKB-SubCell"/>
</dbReference>
<dbReference type="Pfam" id="PF13520">
    <property type="entry name" value="AA_permease_2"/>
    <property type="match status" value="1"/>
</dbReference>
<keyword evidence="2" id="KW-0813">Transport</keyword>
<feature type="transmembrane region" description="Helical" evidence="6">
    <location>
        <begin position="970"/>
        <end position="994"/>
    </location>
</feature>
<feature type="transmembrane region" description="Helical" evidence="6">
    <location>
        <begin position="725"/>
        <end position="744"/>
    </location>
</feature>
<name>A0A8H6LEC4_FUSOX</name>
<evidence type="ECO:0000313" key="8">
    <source>
        <dbReference type="EMBL" id="KAF6517084.1"/>
    </source>
</evidence>
<organism evidence="8 9">
    <name type="scientific">Fusarium oxysporum f. sp. conglutinans</name>
    <dbReference type="NCBI Taxonomy" id="100902"/>
    <lineage>
        <taxon>Eukaryota</taxon>
        <taxon>Fungi</taxon>
        <taxon>Dikarya</taxon>
        <taxon>Ascomycota</taxon>
        <taxon>Pezizomycotina</taxon>
        <taxon>Sordariomycetes</taxon>
        <taxon>Hypocreomycetidae</taxon>
        <taxon>Hypocreales</taxon>
        <taxon>Nectriaceae</taxon>
        <taxon>Fusarium</taxon>
        <taxon>Fusarium oxysporum species complex</taxon>
    </lineage>
</organism>
<dbReference type="AlphaFoldDB" id="A0A8H6LEC4"/>
<accession>A0A8H6LEC4</accession>
<dbReference type="SUPFAM" id="SSF53098">
    <property type="entry name" value="Ribonuclease H-like"/>
    <property type="match status" value="1"/>
</dbReference>
<dbReference type="GO" id="GO:0022857">
    <property type="term" value="F:transmembrane transporter activity"/>
    <property type="evidence" value="ECO:0007669"/>
    <property type="project" value="InterPro"/>
</dbReference>
<feature type="transmembrane region" description="Helical" evidence="6">
    <location>
        <begin position="574"/>
        <end position="596"/>
    </location>
</feature>
<dbReference type="PANTHER" id="PTHR45649">
    <property type="entry name" value="AMINO-ACID PERMEASE BAT1"/>
    <property type="match status" value="1"/>
</dbReference>
<evidence type="ECO:0000256" key="3">
    <source>
        <dbReference type="ARBA" id="ARBA00022692"/>
    </source>
</evidence>
<feature type="transmembrane region" description="Helical" evidence="6">
    <location>
        <begin position="1006"/>
        <end position="1027"/>
    </location>
</feature>
<dbReference type="GO" id="GO:0046983">
    <property type="term" value="F:protein dimerization activity"/>
    <property type="evidence" value="ECO:0007669"/>
    <property type="project" value="InterPro"/>
</dbReference>
<dbReference type="InterPro" id="IPR012337">
    <property type="entry name" value="RNaseH-like_sf"/>
</dbReference>
<sequence length="1062" mass="120325">MWIDTAGKRQTTVLGIRHVYGEHTGENIGSVILELLREYDVSGDQIGYFMLDNASSNDTAVEFILKELCPWMTPKQRRHRRLRCLGHIINLCCQAFLMGRDCERYLAKLEKHYQRGDYAKVEELWKRFGCLGRLHNLVRYIRLTPQRRVEFAAIIVGGDLAEFDKLELIQNNSTRWNSWFHSITRALNVRERLEIFSARHVPGKGSHGIANFKLDGQHWFELEKIELALKDFYAATLLSEGKKTSLADWFSTLDCLLREINETKDHYDTIDTEDDNNFTWKYLQGCADAAWLKCEEYYSNQQLNWQNRFPEDTDLPPAYYAAQILDPYRKWAWFRQEWVLQAGKEKQMWFDNAQSAVKQLWETEYKGRYAVEMLPPPVRKERYPDPAFDRQREHKRIRIDAPVSAADLYEQYISIDRLHDDEAGCDEAIAYWLSRYDSQRDLARFALDLFAISPMSDECERLFSSAKLTIVDRRGRLKADIIEACECLRAWYGKPRGEENNDSEDSENDDDWATSYLGILNGIIGLTGNTIPTIPITGHEGDGHSIANGVVVGDDIDDAILRANGHKSELKRQFSWLSALGLGFSITNSWAGYLSCFGQSLLYGGPQVCIFGLVVAFAVQFTITIGLSEIASAFPSTGGQYHFCYILSSDKHKRFSAYTIGWMSTLAWWIVTCSGISLAAVTLGGIINFIDPSFTVTSWQTYLLYFAVAIITAVPVFVASKRLAWLVQTALLLSVVGMALWLFIPVGMHQHVNNGSFLVESGLGVSGWGSGAAWILGISNGMYAFGGTDGAIHISEEMTQPGRRVPQVIIMTMFIGLFTALPLFIALMYFMTDLDAVRSAPLPSLELVYQATGNRNITLFLTILLLIVFILSLPSQWVTCGRMAWAFARDNGTPFPKYFSKVDRRFEFPVRTTACAFVFVTLYGLLYLASTTAFNSIVTSAVLFLNITYAVPQGILIVRGRKEHLPPRYLNLGIFGYICNTFSILWIVVLGVAVCMPPSLPVAIDTMNYTSVIVVGLLVIIMILWLVDGRQKFEGPHIDWDLIKEANSQMLHETHHHHHGQV</sequence>
<feature type="transmembrane region" description="Helical" evidence="6">
    <location>
        <begin position="702"/>
        <end position="719"/>
    </location>
</feature>
<feature type="transmembrane region" description="Helical" evidence="6">
    <location>
        <begin position="852"/>
        <end position="873"/>
    </location>
</feature>
<keyword evidence="4 6" id="KW-1133">Transmembrane helix</keyword>
<evidence type="ECO:0000256" key="1">
    <source>
        <dbReference type="ARBA" id="ARBA00004141"/>
    </source>
</evidence>
<dbReference type="EMBL" id="JACDXP010000011">
    <property type="protein sequence ID" value="KAF6517084.1"/>
    <property type="molecule type" value="Genomic_DNA"/>
</dbReference>
<feature type="transmembrane region" description="Helical" evidence="6">
    <location>
        <begin position="666"/>
        <end position="690"/>
    </location>
</feature>
<feature type="transmembrane region" description="Helical" evidence="6">
    <location>
        <begin position="936"/>
        <end position="958"/>
    </location>
</feature>
<evidence type="ECO:0000313" key="9">
    <source>
        <dbReference type="Proteomes" id="UP000593570"/>
    </source>
</evidence>
<dbReference type="Proteomes" id="UP000593570">
    <property type="component" value="Unassembled WGS sequence"/>
</dbReference>
<dbReference type="Pfam" id="PF05699">
    <property type="entry name" value="Dimer_Tnp_hAT"/>
    <property type="match status" value="1"/>
</dbReference>
<evidence type="ECO:0000256" key="2">
    <source>
        <dbReference type="ARBA" id="ARBA00022448"/>
    </source>
</evidence>
<proteinExistence type="predicted"/>
<evidence type="ECO:0000256" key="5">
    <source>
        <dbReference type="ARBA" id="ARBA00023136"/>
    </source>
</evidence>
<keyword evidence="5 6" id="KW-0472">Membrane</keyword>
<dbReference type="InterPro" id="IPR002293">
    <property type="entry name" value="AA/rel_permease1"/>
</dbReference>
<evidence type="ECO:0000259" key="7">
    <source>
        <dbReference type="Pfam" id="PF05699"/>
    </source>
</evidence>
<dbReference type="InterPro" id="IPR008906">
    <property type="entry name" value="HATC_C_dom"/>
</dbReference>
<keyword evidence="3 6" id="KW-0812">Transmembrane</keyword>
<comment type="subcellular location">
    <subcellularLocation>
        <location evidence="1">Membrane</location>
        <topology evidence="1">Multi-pass membrane protein</topology>
    </subcellularLocation>
</comment>
<gene>
    <name evidence="8" type="ORF">HZS61_002645</name>
</gene>
<dbReference type="PANTHER" id="PTHR45649:SF11">
    <property type="entry name" value="TRANSPORTER, PUTATIVE (EUROFUNG)-RELATED"/>
    <property type="match status" value="1"/>
</dbReference>
<feature type="domain" description="HAT C-terminal dimerisation" evidence="7">
    <location>
        <begin position="410"/>
        <end position="492"/>
    </location>
</feature>
<evidence type="ECO:0000256" key="4">
    <source>
        <dbReference type="ARBA" id="ARBA00022989"/>
    </source>
</evidence>
<evidence type="ECO:0000256" key="6">
    <source>
        <dbReference type="SAM" id="Phobius"/>
    </source>
</evidence>
<dbReference type="Gene3D" id="1.20.1740.10">
    <property type="entry name" value="Amino acid/polyamine transporter I"/>
    <property type="match status" value="1"/>
</dbReference>